<evidence type="ECO:0000313" key="2">
    <source>
        <dbReference type="Proteomes" id="UP001066276"/>
    </source>
</evidence>
<accession>A0AAV7L5J9</accession>
<evidence type="ECO:0000313" key="1">
    <source>
        <dbReference type="EMBL" id="KAJ1084603.1"/>
    </source>
</evidence>
<dbReference type="EMBL" id="JANPWB010000016">
    <property type="protein sequence ID" value="KAJ1084603.1"/>
    <property type="molecule type" value="Genomic_DNA"/>
</dbReference>
<dbReference type="Proteomes" id="UP001066276">
    <property type="component" value="Chromosome 12"/>
</dbReference>
<organism evidence="1 2">
    <name type="scientific">Pleurodeles waltl</name>
    <name type="common">Iberian ribbed newt</name>
    <dbReference type="NCBI Taxonomy" id="8319"/>
    <lineage>
        <taxon>Eukaryota</taxon>
        <taxon>Metazoa</taxon>
        <taxon>Chordata</taxon>
        <taxon>Craniata</taxon>
        <taxon>Vertebrata</taxon>
        <taxon>Euteleostomi</taxon>
        <taxon>Amphibia</taxon>
        <taxon>Batrachia</taxon>
        <taxon>Caudata</taxon>
        <taxon>Salamandroidea</taxon>
        <taxon>Salamandridae</taxon>
        <taxon>Pleurodelinae</taxon>
        <taxon>Pleurodeles</taxon>
    </lineage>
</organism>
<gene>
    <name evidence="1" type="ORF">NDU88_004749</name>
</gene>
<proteinExistence type="predicted"/>
<keyword evidence="2" id="KW-1185">Reference proteome</keyword>
<dbReference type="AlphaFoldDB" id="A0AAV7L5J9"/>
<protein>
    <submittedName>
        <fullName evidence="1">Uncharacterized protein</fullName>
    </submittedName>
</protein>
<sequence>MPFGSRSPGSVTSFIPTERTHLKQTFVKEKLRHEPSVLREVESSDGFTDTAQKASPLSEYIVRCNYRAHRMQVLPEQLWTTEDGFMDHRG</sequence>
<name>A0AAV7L5J9_PLEWA</name>
<comment type="caution">
    <text evidence="1">The sequence shown here is derived from an EMBL/GenBank/DDBJ whole genome shotgun (WGS) entry which is preliminary data.</text>
</comment>
<reference evidence="1" key="1">
    <citation type="journal article" date="2022" name="bioRxiv">
        <title>Sequencing and chromosome-scale assembly of the giantPleurodeles waltlgenome.</title>
        <authorList>
            <person name="Brown T."/>
            <person name="Elewa A."/>
            <person name="Iarovenko S."/>
            <person name="Subramanian E."/>
            <person name="Araus A.J."/>
            <person name="Petzold A."/>
            <person name="Susuki M."/>
            <person name="Suzuki K.-i.T."/>
            <person name="Hayashi T."/>
            <person name="Toyoda A."/>
            <person name="Oliveira C."/>
            <person name="Osipova E."/>
            <person name="Leigh N.D."/>
            <person name="Simon A."/>
            <person name="Yun M.H."/>
        </authorList>
    </citation>
    <scope>NUCLEOTIDE SEQUENCE</scope>
    <source>
        <strain evidence="1">20211129_DDA</strain>
        <tissue evidence="1">Liver</tissue>
    </source>
</reference>